<comment type="caution">
    <text evidence="3">The sequence shown here is derived from an EMBL/GenBank/DDBJ whole genome shotgun (WGS) entry which is preliminary data.</text>
</comment>
<dbReference type="SUPFAM" id="SSF50129">
    <property type="entry name" value="GroES-like"/>
    <property type="match status" value="1"/>
</dbReference>
<evidence type="ECO:0000313" key="4">
    <source>
        <dbReference type="Proteomes" id="UP000284605"/>
    </source>
</evidence>
<dbReference type="Proteomes" id="UP000284605">
    <property type="component" value="Unassembled WGS sequence"/>
</dbReference>
<evidence type="ECO:0000259" key="2">
    <source>
        <dbReference type="SMART" id="SM00829"/>
    </source>
</evidence>
<organism evidence="3 4">
    <name type="scientific">Oleomonas cavernae</name>
    <dbReference type="NCBI Taxonomy" id="2320859"/>
    <lineage>
        <taxon>Bacteria</taxon>
        <taxon>Pseudomonadati</taxon>
        <taxon>Pseudomonadota</taxon>
        <taxon>Alphaproteobacteria</taxon>
        <taxon>Acetobacterales</taxon>
        <taxon>Acetobacteraceae</taxon>
        <taxon>Oleomonas</taxon>
    </lineage>
</organism>
<gene>
    <name evidence="3" type="ORF">D3874_18905</name>
</gene>
<dbReference type="RefSeq" id="WP_119779645.1">
    <property type="nucleotide sequence ID" value="NZ_QYUK01000011.1"/>
</dbReference>
<dbReference type="InterPro" id="IPR020843">
    <property type="entry name" value="ER"/>
</dbReference>
<keyword evidence="4" id="KW-1185">Reference proteome</keyword>
<dbReference type="InterPro" id="IPR036291">
    <property type="entry name" value="NAD(P)-bd_dom_sf"/>
</dbReference>
<reference evidence="3 4" key="1">
    <citation type="submission" date="2018-09" db="EMBL/GenBank/DDBJ databases">
        <authorList>
            <person name="Zhu H."/>
        </authorList>
    </citation>
    <scope>NUCLEOTIDE SEQUENCE [LARGE SCALE GENOMIC DNA]</scope>
    <source>
        <strain evidence="3 4">K1W22B-8</strain>
    </source>
</reference>
<accession>A0A418WFK1</accession>
<feature type="region of interest" description="Disordered" evidence="1">
    <location>
        <begin position="333"/>
        <end position="372"/>
    </location>
</feature>
<dbReference type="PANTHER" id="PTHR43677">
    <property type="entry name" value="SHORT-CHAIN DEHYDROGENASE/REDUCTASE"/>
    <property type="match status" value="1"/>
</dbReference>
<dbReference type="Gene3D" id="3.40.50.720">
    <property type="entry name" value="NAD(P)-binding Rossmann-like Domain"/>
    <property type="match status" value="1"/>
</dbReference>
<dbReference type="AlphaFoldDB" id="A0A418WFK1"/>
<dbReference type="CDD" id="cd08241">
    <property type="entry name" value="QOR1"/>
    <property type="match status" value="1"/>
</dbReference>
<evidence type="ECO:0000313" key="3">
    <source>
        <dbReference type="EMBL" id="RJF88797.1"/>
    </source>
</evidence>
<dbReference type="Gene3D" id="3.90.180.10">
    <property type="entry name" value="Medium-chain alcohol dehydrogenases, catalytic domain"/>
    <property type="match status" value="1"/>
</dbReference>
<evidence type="ECO:0000256" key="1">
    <source>
        <dbReference type="SAM" id="MobiDB-lite"/>
    </source>
</evidence>
<dbReference type="InterPro" id="IPR013154">
    <property type="entry name" value="ADH-like_N"/>
</dbReference>
<dbReference type="InterPro" id="IPR011032">
    <property type="entry name" value="GroES-like_sf"/>
</dbReference>
<sequence>MKAMLASSLGQGPKGLRLTEIPDPVAGAGEIVIAVRAAGVNFADSLMLAGRYQTRQPLPFAPGLEVAGLVDQVGPGVGGLAVGDRVLAIPPWGGYAEKVAVDAARAVKIPAAMDFTIAAGFPVAYGTSHLGLWHRARLKAGERLLVLGAAGGVGLTAVELGVLMGAEVIAVAKGRAKLDVAAAQGAHHLIDSEAGDLKAEILKVTGDAGADVIYDPVGGALFEAGLKAAAFEARALIIGFASGEVPQIAANRLLVKNIDAVGFWWGAYADKAPGIMADSFRTLIGWWEAGRLNPHVSDTRPLEKAAQALDLVLERRSTGKVVITVGGKTHRAPAMADAGSAPVPASGRPCGPASPGGRGRCCGRTGRRSRPR</sequence>
<dbReference type="Pfam" id="PF08240">
    <property type="entry name" value="ADH_N"/>
    <property type="match status" value="1"/>
</dbReference>
<dbReference type="GO" id="GO:0016491">
    <property type="term" value="F:oxidoreductase activity"/>
    <property type="evidence" value="ECO:0007669"/>
    <property type="project" value="InterPro"/>
</dbReference>
<feature type="domain" description="Enoyl reductase (ER)" evidence="2">
    <location>
        <begin position="12"/>
        <end position="323"/>
    </location>
</feature>
<dbReference type="Pfam" id="PF00107">
    <property type="entry name" value="ADH_zinc_N"/>
    <property type="match status" value="1"/>
</dbReference>
<dbReference type="InterPro" id="IPR051397">
    <property type="entry name" value="Zn-ADH-like_protein"/>
</dbReference>
<feature type="compositionally biased region" description="Low complexity" evidence="1">
    <location>
        <begin position="344"/>
        <end position="353"/>
    </location>
</feature>
<dbReference type="EMBL" id="QYUK01000011">
    <property type="protein sequence ID" value="RJF88797.1"/>
    <property type="molecule type" value="Genomic_DNA"/>
</dbReference>
<proteinExistence type="predicted"/>
<name>A0A418WFK1_9PROT</name>
<dbReference type="PANTHER" id="PTHR43677:SF4">
    <property type="entry name" value="QUINONE OXIDOREDUCTASE-LIKE PROTEIN 2"/>
    <property type="match status" value="1"/>
</dbReference>
<protein>
    <submittedName>
        <fullName evidence="3">NADPH:quinone oxidoreductase family protein</fullName>
    </submittedName>
</protein>
<dbReference type="SUPFAM" id="SSF51735">
    <property type="entry name" value="NAD(P)-binding Rossmann-fold domains"/>
    <property type="match status" value="1"/>
</dbReference>
<dbReference type="SMART" id="SM00829">
    <property type="entry name" value="PKS_ER"/>
    <property type="match status" value="1"/>
</dbReference>
<dbReference type="InterPro" id="IPR013149">
    <property type="entry name" value="ADH-like_C"/>
</dbReference>
<dbReference type="OrthoDB" id="4190732at2"/>